<comment type="similarity">
    <text evidence="1 4">Belongs to the fatty acyl-CoA reductase family.</text>
</comment>
<dbReference type="Gene3D" id="3.40.50.720">
    <property type="entry name" value="NAD(P)-binding Rossmann-like Domain"/>
    <property type="match status" value="1"/>
</dbReference>
<reference evidence="7 8" key="1">
    <citation type="submission" date="2021-02" db="EMBL/GenBank/DDBJ databases">
        <title>Plant Genome Project.</title>
        <authorList>
            <person name="Zhang R.-G."/>
        </authorList>
    </citation>
    <scope>NUCLEOTIDE SEQUENCE [LARGE SCALE GENOMIC DNA]</scope>
    <source>
        <tissue evidence="7">Leaves</tissue>
    </source>
</reference>
<evidence type="ECO:0000313" key="8">
    <source>
        <dbReference type="Proteomes" id="UP000827721"/>
    </source>
</evidence>
<dbReference type="Pfam" id="PF07993">
    <property type="entry name" value="NAD_binding_4"/>
    <property type="match status" value="1"/>
</dbReference>
<evidence type="ECO:0000259" key="6">
    <source>
        <dbReference type="Pfam" id="PF07993"/>
    </source>
</evidence>
<dbReference type="Pfam" id="PF03015">
    <property type="entry name" value="Sterile"/>
    <property type="match status" value="1"/>
</dbReference>
<dbReference type="InterPro" id="IPR036291">
    <property type="entry name" value="NAD(P)-bd_dom_sf"/>
</dbReference>
<feature type="domain" description="Fatty acyl-CoA reductase C-terminal" evidence="5">
    <location>
        <begin position="405"/>
        <end position="478"/>
    </location>
</feature>
<dbReference type="InterPro" id="IPR013120">
    <property type="entry name" value="FAR_NAD-bd"/>
</dbReference>
<keyword evidence="4" id="KW-0560">Oxidoreductase</keyword>
<keyword evidence="2 4" id="KW-0444">Lipid biosynthesis</keyword>
<dbReference type="EMBL" id="JAFEMO010000010">
    <property type="protein sequence ID" value="KAH7561219.1"/>
    <property type="molecule type" value="Genomic_DNA"/>
</dbReference>
<feature type="domain" description="Thioester reductase (TE)" evidence="6">
    <location>
        <begin position="17"/>
        <end position="318"/>
    </location>
</feature>
<sequence length="478" mass="54767">MESHDVVQFLKDKTILITGGTGFLAKIFLEKILRIQPNVKKIYLLMRAGDTNSATQRMLKEFVEKEVSRVLRNIWGANLHSFILGKVVAVPGDVSYDNMGVRDCNLREEMCREIDIIFNVAATTNFDERYDVALGTNTMGAFHALSFAKKCVKVKMFFHVSTAYVCGERSGVIAEKPFYMGESLEGTYKLDITAEKKLVQETLNELEAQHVTKEVITSTMKDLGTKRARLYGWPNTYVFTKAMGEMMLGYYKENLSLVIIRPTMITSTYQEPFPGWIEGLRTIDGTIFGFAKGKLKCLPGKHDAIVDLIPADMVVNAMLMGMAACGNQNSCEEIIYHIGSSMRNPVTSSNIQEFSYHYFTKYPYINKNGKAAKVRKITVLDTSAKFRRYIAIRYVLPLKNICIDYQRKIKFVMRLVELYKPYLFFNAIFEDTNTENLRMTMRESDMEMDGFNFDPKCIDWEDYIMYTHIPGLLKYAVK</sequence>
<keyword evidence="8" id="KW-1185">Reference proteome</keyword>
<evidence type="ECO:0000256" key="3">
    <source>
        <dbReference type="ARBA" id="ARBA00023098"/>
    </source>
</evidence>
<name>A0ABQ8HJH1_9ROSI</name>
<accession>A0ABQ8HJH1</accession>
<dbReference type="SUPFAM" id="SSF51735">
    <property type="entry name" value="NAD(P)-binding Rossmann-fold domains"/>
    <property type="match status" value="1"/>
</dbReference>
<evidence type="ECO:0000256" key="2">
    <source>
        <dbReference type="ARBA" id="ARBA00022516"/>
    </source>
</evidence>
<gene>
    <name evidence="7" type="ORF">JRO89_XS10G0194300</name>
</gene>
<keyword evidence="3 4" id="KW-0443">Lipid metabolism</keyword>
<dbReference type="InterPro" id="IPR033640">
    <property type="entry name" value="FAR_C"/>
</dbReference>
<evidence type="ECO:0000313" key="7">
    <source>
        <dbReference type="EMBL" id="KAH7561219.1"/>
    </source>
</evidence>
<comment type="catalytic activity">
    <reaction evidence="4">
        <text>a long-chain fatty acyl-CoA + 2 NADPH + 2 H(+) = a long-chain primary fatty alcohol + 2 NADP(+) + CoA</text>
        <dbReference type="Rhea" id="RHEA:52716"/>
        <dbReference type="ChEBI" id="CHEBI:15378"/>
        <dbReference type="ChEBI" id="CHEBI:57287"/>
        <dbReference type="ChEBI" id="CHEBI:57783"/>
        <dbReference type="ChEBI" id="CHEBI:58349"/>
        <dbReference type="ChEBI" id="CHEBI:77396"/>
        <dbReference type="ChEBI" id="CHEBI:83139"/>
        <dbReference type="EC" id="1.2.1.84"/>
    </reaction>
</comment>
<dbReference type="InterPro" id="IPR026055">
    <property type="entry name" value="FAR"/>
</dbReference>
<keyword evidence="4" id="KW-0521">NADP</keyword>
<proteinExistence type="inferred from homology"/>
<comment type="function">
    <text evidence="4">Catalyzes the reduction of fatty acyl-CoA to fatty alcohols.</text>
</comment>
<comment type="caution">
    <text evidence="7">The sequence shown here is derived from an EMBL/GenBank/DDBJ whole genome shotgun (WGS) entry which is preliminary data.</text>
</comment>
<dbReference type="PANTHER" id="PTHR11011">
    <property type="entry name" value="MALE STERILITY PROTEIN 2-RELATED"/>
    <property type="match status" value="1"/>
</dbReference>
<dbReference type="PANTHER" id="PTHR11011:SF109">
    <property type="entry name" value="FATTY ACYL-COA REDUCTASE 1"/>
    <property type="match status" value="1"/>
</dbReference>
<evidence type="ECO:0000256" key="4">
    <source>
        <dbReference type="RuleBase" id="RU363097"/>
    </source>
</evidence>
<dbReference type="Proteomes" id="UP000827721">
    <property type="component" value="Unassembled WGS sequence"/>
</dbReference>
<protein>
    <recommendedName>
        <fullName evidence="4">Fatty acyl-CoA reductase</fullName>
        <ecNumber evidence="4">1.2.1.84</ecNumber>
    </recommendedName>
</protein>
<dbReference type="CDD" id="cd09071">
    <property type="entry name" value="FAR_C"/>
    <property type="match status" value="1"/>
</dbReference>
<evidence type="ECO:0000259" key="5">
    <source>
        <dbReference type="Pfam" id="PF03015"/>
    </source>
</evidence>
<dbReference type="EC" id="1.2.1.84" evidence="4"/>
<organism evidence="7 8">
    <name type="scientific">Xanthoceras sorbifolium</name>
    <dbReference type="NCBI Taxonomy" id="99658"/>
    <lineage>
        <taxon>Eukaryota</taxon>
        <taxon>Viridiplantae</taxon>
        <taxon>Streptophyta</taxon>
        <taxon>Embryophyta</taxon>
        <taxon>Tracheophyta</taxon>
        <taxon>Spermatophyta</taxon>
        <taxon>Magnoliopsida</taxon>
        <taxon>eudicotyledons</taxon>
        <taxon>Gunneridae</taxon>
        <taxon>Pentapetalae</taxon>
        <taxon>rosids</taxon>
        <taxon>malvids</taxon>
        <taxon>Sapindales</taxon>
        <taxon>Sapindaceae</taxon>
        <taxon>Xanthoceroideae</taxon>
        <taxon>Xanthoceras</taxon>
    </lineage>
</organism>
<dbReference type="CDD" id="cd05236">
    <property type="entry name" value="FAR-N_SDR_e"/>
    <property type="match status" value="1"/>
</dbReference>
<evidence type="ECO:0000256" key="1">
    <source>
        <dbReference type="ARBA" id="ARBA00005928"/>
    </source>
</evidence>